<dbReference type="AlphaFoldDB" id="K7YSH0"/>
<sequence>MVKTMISLINYIIIVIVMILSKHLSNLVIFIFFNNKTP</sequence>
<organism evidence="2 3">
    <name type="scientific">Candidatus Endolissoclinum faulkneri L2</name>
    <dbReference type="NCBI Taxonomy" id="1193729"/>
    <lineage>
        <taxon>Bacteria</taxon>
        <taxon>Pseudomonadati</taxon>
        <taxon>Pseudomonadota</taxon>
        <taxon>Alphaproteobacteria</taxon>
        <taxon>Rhodospirillales</taxon>
        <taxon>Rhodospirillaceae</taxon>
        <taxon>Candidatus Endolissoclinum</taxon>
    </lineage>
</organism>
<dbReference type="KEGG" id="thal:A1OE_1286"/>
<dbReference type="Proteomes" id="UP000010077">
    <property type="component" value="Chromosome"/>
</dbReference>
<evidence type="ECO:0000256" key="1">
    <source>
        <dbReference type="SAM" id="Phobius"/>
    </source>
</evidence>
<dbReference type="EMBL" id="CP003539">
    <property type="protein sequence ID" value="AFX99459.1"/>
    <property type="molecule type" value="Genomic_DNA"/>
</dbReference>
<accession>K7YSH0</accession>
<name>K7YSH0_9PROT</name>
<keyword evidence="1" id="KW-0812">Transmembrane</keyword>
<dbReference type="STRING" id="1193729.A1OE_1286"/>
<keyword evidence="1" id="KW-1133">Transmembrane helix</keyword>
<gene>
    <name evidence="2" type="ORF">A1OE_1286</name>
</gene>
<keyword evidence="1" id="KW-0472">Membrane</keyword>
<keyword evidence="3" id="KW-1185">Reference proteome</keyword>
<protein>
    <submittedName>
        <fullName evidence="2">Uncharacterized protein</fullName>
    </submittedName>
</protein>
<reference evidence="2 3" key="1">
    <citation type="journal article" date="2012" name="Proc. Natl. Acad. Sci. U.S.A.">
        <title>Genome streamlining and chemical defense in a coral reef symbiosis.</title>
        <authorList>
            <person name="Kwan J.C."/>
            <person name="Donia M.S."/>
            <person name="Han A.W."/>
            <person name="Hirose E."/>
            <person name="Haygood M.G."/>
            <person name="Schmidt E.W."/>
        </authorList>
    </citation>
    <scope>NUCLEOTIDE SEQUENCE [LARGE SCALE GENOMIC DNA]</scope>
    <source>
        <strain evidence="2 3">L2</strain>
    </source>
</reference>
<evidence type="ECO:0000313" key="2">
    <source>
        <dbReference type="EMBL" id="AFX99459.1"/>
    </source>
</evidence>
<dbReference type="HOGENOM" id="CLU_3326027_0_0_5"/>
<proteinExistence type="predicted"/>
<evidence type="ECO:0000313" key="3">
    <source>
        <dbReference type="Proteomes" id="UP000010077"/>
    </source>
</evidence>
<feature type="transmembrane region" description="Helical" evidence="1">
    <location>
        <begin position="12"/>
        <end position="33"/>
    </location>
</feature>